<dbReference type="NCBIfam" id="NF009902">
    <property type="entry name" value="PRK13365.1"/>
    <property type="match status" value="1"/>
</dbReference>
<gene>
    <name evidence="2" type="ORF">KK488_02735</name>
</gene>
<dbReference type="InterPro" id="IPR004183">
    <property type="entry name" value="Xdiol_dOase_suB"/>
</dbReference>
<dbReference type="AlphaFoldDB" id="A0A9X1D9N3"/>
<comment type="caution">
    <text evidence="2">The sequence shown here is derived from an EMBL/GenBank/DDBJ whole genome shotgun (WGS) entry which is preliminary data.</text>
</comment>
<dbReference type="EMBL" id="JAHGAW010000001">
    <property type="protein sequence ID" value="MBT2185855.1"/>
    <property type="molecule type" value="Genomic_DNA"/>
</dbReference>
<protein>
    <submittedName>
        <fullName evidence="2">Protocatechuate 3,4-dioxygenase</fullName>
    </submittedName>
</protein>
<dbReference type="NCBIfam" id="NF009901">
    <property type="entry name" value="PRK13364.1"/>
    <property type="match status" value="1"/>
</dbReference>
<dbReference type="Gene3D" id="3.40.830.10">
    <property type="entry name" value="LigB-like"/>
    <property type="match status" value="1"/>
</dbReference>
<name>A0A9X1D9N3_9SPHN</name>
<dbReference type="RefSeq" id="WP_214621573.1">
    <property type="nucleotide sequence ID" value="NZ_JAHGAW010000001.1"/>
</dbReference>
<accession>A0A9X1D9N3</accession>
<evidence type="ECO:0000259" key="1">
    <source>
        <dbReference type="Pfam" id="PF02900"/>
    </source>
</evidence>
<dbReference type="SUPFAM" id="SSF53213">
    <property type="entry name" value="LigB-like"/>
    <property type="match status" value="1"/>
</dbReference>
<evidence type="ECO:0000313" key="2">
    <source>
        <dbReference type="EMBL" id="MBT2185855.1"/>
    </source>
</evidence>
<dbReference type="NCBIfam" id="NF009903">
    <property type="entry name" value="PRK13366.1"/>
    <property type="match status" value="1"/>
</dbReference>
<proteinExistence type="predicted"/>
<dbReference type="Pfam" id="PF02900">
    <property type="entry name" value="LigB"/>
    <property type="match status" value="1"/>
</dbReference>
<keyword evidence="3" id="KW-1185">Reference proteome</keyword>
<reference evidence="2" key="1">
    <citation type="submission" date="2021-05" db="EMBL/GenBank/DDBJ databases">
        <title>Genome of Sphingobium sp. strain.</title>
        <authorList>
            <person name="Fan R."/>
        </authorList>
    </citation>
    <scope>NUCLEOTIDE SEQUENCE</scope>
    <source>
        <strain evidence="2">H33</strain>
    </source>
</reference>
<dbReference type="GO" id="GO:0016702">
    <property type="term" value="F:oxidoreductase activity, acting on single donors with incorporation of molecular oxygen, incorporation of two atoms of oxygen"/>
    <property type="evidence" value="ECO:0007669"/>
    <property type="project" value="UniProtKB-ARBA"/>
</dbReference>
<feature type="domain" description="Extradiol ring-cleavage dioxygenase class III enzyme subunit B" evidence="1">
    <location>
        <begin position="8"/>
        <end position="271"/>
    </location>
</feature>
<dbReference type="GO" id="GO:0008198">
    <property type="term" value="F:ferrous iron binding"/>
    <property type="evidence" value="ECO:0007669"/>
    <property type="project" value="InterPro"/>
</dbReference>
<sequence>MARITAGIATSHVPAIGAAFDQGRSGDDYWAPVFAGYDWVKEWEKSEKPDVVILCYNDHASAMMLDVVPTFALGMAEEFTPADEGWGAREVPVVQGHIELAAHLAEQLVLDDFDLTLMNSLDVDHGCTVPLSLMFGKVAEWPVKVIPLAVNVTQFPTPSGNRCWMLGEAIAHAVESFPEDLNVQIWGTGGMSHQLQGPRAGLINPEFDNSFLDGLIDDTDRLRAITRLDYLRESGTEGIELIMWLIMRAALGPDVEELHRFYHVPASNTAVGHIVLRPKSIGALAQAAE</sequence>
<dbReference type="Proteomes" id="UP001138757">
    <property type="component" value="Unassembled WGS sequence"/>
</dbReference>
<organism evidence="2 3">
    <name type="scientific">Sphingobium nicotianae</name>
    <dbReference type="NCBI Taxonomy" id="2782607"/>
    <lineage>
        <taxon>Bacteria</taxon>
        <taxon>Pseudomonadati</taxon>
        <taxon>Pseudomonadota</taxon>
        <taxon>Alphaproteobacteria</taxon>
        <taxon>Sphingomonadales</taxon>
        <taxon>Sphingomonadaceae</taxon>
        <taxon>Sphingobium</taxon>
    </lineage>
</organism>
<evidence type="ECO:0000313" key="3">
    <source>
        <dbReference type="Proteomes" id="UP001138757"/>
    </source>
</evidence>